<protein>
    <submittedName>
        <fullName evidence="1">Uncharacterized protein</fullName>
    </submittedName>
</protein>
<dbReference type="Proteomes" id="UP001153714">
    <property type="component" value="Chromosome 2"/>
</dbReference>
<organism evidence="1 2">
    <name type="scientific">Diatraea saccharalis</name>
    <name type="common">sugarcane borer</name>
    <dbReference type="NCBI Taxonomy" id="40085"/>
    <lineage>
        <taxon>Eukaryota</taxon>
        <taxon>Metazoa</taxon>
        <taxon>Ecdysozoa</taxon>
        <taxon>Arthropoda</taxon>
        <taxon>Hexapoda</taxon>
        <taxon>Insecta</taxon>
        <taxon>Pterygota</taxon>
        <taxon>Neoptera</taxon>
        <taxon>Endopterygota</taxon>
        <taxon>Lepidoptera</taxon>
        <taxon>Glossata</taxon>
        <taxon>Ditrysia</taxon>
        <taxon>Pyraloidea</taxon>
        <taxon>Crambidae</taxon>
        <taxon>Crambinae</taxon>
        <taxon>Diatraea</taxon>
    </lineage>
</organism>
<evidence type="ECO:0000313" key="1">
    <source>
        <dbReference type="EMBL" id="CAG9789042.1"/>
    </source>
</evidence>
<sequence>MLCKICSEMKSGPEHDVSEKHLKNKALYEYSLERKKNAGNRKGAVVTCNVKSSYSAIVDNADGKIKISVSLNMYLILLYVSTMFQQSNGQLHKHPIRFSE</sequence>
<reference evidence="1" key="1">
    <citation type="submission" date="2021-12" db="EMBL/GenBank/DDBJ databases">
        <authorList>
            <person name="King R."/>
        </authorList>
    </citation>
    <scope>NUCLEOTIDE SEQUENCE</scope>
</reference>
<keyword evidence="2" id="KW-1185">Reference proteome</keyword>
<evidence type="ECO:0000313" key="2">
    <source>
        <dbReference type="Proteomes" id="UP001153714"/>
    </source>
</evidence>
<gene>
    <name evidence="1" type="ORF">DIATSA_LOCUS6806</name>
</gene>
<accession>A0A9N9R3X0</accession>
<proteinExistence type="predicted"/>
<name>A0A9N9R3X0_9NEOP</name>
<reference evidence="1" key="2">
    <citation type="submission" date="2022-10" db="EMBL/GenBank/DDBJ databases">
        <authorList>
            <consortium name="ENA_rothamsted_submissions"/>
            <consortium name="culmorum"/>
            <person name="King R."/>
        </authorList>
    </citation>
    <scope>NUCLEOTIDE SEQUENCE</scope>
</reference>
<dbReference type="AlphaFoldDB" id="A0A9N9R3X0"/>
<dbReference type="OrthoDB" id="6513042at2759"/>
<dbReference type="EMBL" id="OU893333">
    <property type="protein sequence ID" value="CAG9789042.1"/>
    <property type="molecule type" value="Genomic_DNA"/>
</dbReference>